<dbReference type="RefSeq" id="WP_338736839.1">
    <property type="nucleotide sequence ID" value="NZ_CP146612.1"/>
</dbReference>
<feature type="domain" description="YdhG-like" evidence="1">
    <location>
        <begin position="24"/>
        <end position="113"/>
    </location>
</feature>
<dbReference type="SUPFAM" id="SSF159888">
    <property type="entry name" value="YdhG-like"/>
    <property type="match status" value="1"/>
</dbReference>
<evidence type="ECO:0000259" key="1">
    <source>
        <dbReference type="Pfam" id="PF08818"/>
    </source>
</evidence>
<proteinExistence type="predicted"/>
<accession>A0ABZ2J568</accession>
<dbReference type="Pfam" id="PF08818">
    <property type="entry name" value="DUF1801"/>
    <property type="match status" value="1"/>
</dbReference>
<dbReference type="EMBL" id="CP146612">
    <property type="protein sequence ID" value="WWX24722.1"/>
    <property type="molecule type" value="Genomic_DNA"/>
</dbReference>
<dbReference type="InterPro" id="IPR014922">
    <property type="entry name" value="YdhG-like"/>
</dbReference>
<name>A0ABZ2J568_9CHLR</name>
<keyword evidence="3" id="KW-1185">Reference proteome</keyword>
<evidence type="ECO:0000313" key="2">
    <source>
        <dbReference type="EMBL" id="WWX24722.1"/>
    </source>
</evidence>
<protein>
    <submittedName>
        <fullName evidence="2">DUF1801 domain-containing protein</fullName>
    </submittedName>
</protein>
<dbReference type="Gene3D" id="3.90.1150.200">
    <property type="match status" value="1"/>
</dbReference>
<dbReference type="Proteomes" id="UP001375370">
    <property type="component" value="Chromosome"/>
</dbReference>
<reference evidence="2 3" key="1">
    <citation type="submission" date="2024-03" db="EMBL/GenBank/DDBJ databases">
        <title>A Dehalogenimonas Isolated from Estuarine Sediments Dihaloeliminates Chlorinated Alkanes.</title>
        <authorList>
            <person name="Yang Y."/>
            <person name="Wang H."/>
        </authorList>
    </citation>
    <scope>NUCLEOTIDE SEQUENCE [LARGE SCALE GENOMIC DNA]</scope>
    <source>
        <strain evidence="2 3">W</strain>
    </source>
</reference>
<sequence length="118" mass="13372">MDNKNPPQTIDEYIARFPEEVQVILQEMRRTISAAAPEAVEAIRYQMPTFKLKGKNLIHFAAFKHHIGLYPTPSGITAFDKELAPYKKAKGSAQFPLGKPVPYDLVRRITEFRVGEEG</sequence>
<organism evidence="2 3">
    <name type="scientific">Candidatus Dehalogenimonas loeffleri</name>
    <dbReference type="NCBI Taxonomy" id="3127115"/>
    <lineage>
        <taxon>Bacteria</taxon>
        <taxon>Bacillati</taxon>
        <taxon>Chloroflexota</taxon>
        <taxon>Dehalococcoidia</taxon>
        <taxon>Dehalococcoidales</taxon>
        <taxon>Dehalococcoidaceae</taxon>
        <taxon>Dehalogenimonas</taxon>
    </lineage>
</organism>
<evidence type="ECO:0000313" key="3">
    <source>
        <dbReference type="Proteomes" id="UP001375370"/>
    </source>
</evidence>
<gene>
    <name evidence="2" type="ORF">V8247_05490</name>
</gene>